<organism evidence="2">
    <name type="scientific">Rhipicephalus microplus</name>
    <name type="common">Cattle tick</name>
    <name type="synonym">Boophilus microplus</name>
    <dbReference type="NCBI Taxonomy" id="6941"/>
    <lineage>
        <taxon>Eukaryota</taxon>
        <taxon>Metazoa</taxon>
        <taxon>Ecdysozoa</taxon>
        <taxon>Arthropoda</taxon>
        <taxon>Chelicerata</taxon>
        <taxon>Arachnida</taxon>
        <taxon>Acari</taxon>
        <taxon>Parasitiformes</taxon>
        <taxon>Ixodida</taxon>
        <taxon>Ixodoidea</taxon>
        <taxon>Ixodidae</taxon>
        <taxon>Rhipicephalinae</taxon>
        <taxon>Rhipicephalus</taxon>
        <taxon>Boophilus</taxon>
    </lineage>
</organism>
<reference evidence="2" key="1">
    <citation type="submission" date="2020-03" db="EMBL/GenBank/DDBJ databases">
        <title>A transcriptome and proteome of the tick Rhipicephalus microplus shaped by the genetic composition of its hosts and developmental stage.</title>
        <authorList>
            <person name="Garcia G.R."/>
            <person name="Ribeiro J.M.C."/>
            <person name="Maruyama S.R."/>
            <person name="Gardinasse L.G."/>
            <person name="Nelson K."/>
            <person name="Ferreira B.R."/>
            <person name="Andrade T.G."/>
            <person name="Santos I.K.F.M."/>
        </authorList>
    </citation>
    <scope>NUCLEOTIDE SEQUENCE</scope>
    <source>
        <strain evidence="2">NSGR</strain>
        <tissue evidence="2">Salivary glands</tissue>
    </source>
</reference>
<feature type="signal peptide" evidence="1">
    <location>
        <begin position="1"/>
        <end position="26"/>
    </location>
</feature>
<dbReference type="Gene3D" id="2.40.128.20">
    <property type="match status" value="1"/>
</dbReference>
<accession>A0A6G5A2J9</accession>
<evidence type="ECO:0000313" key="2">
    <source>
        <dbReference type="EMBL" id="NIE45194.1"/>
    </source>
</evidence>
<dbReference type="SUPFAM" id="SSF50814">
    <property type="entry name" value="Lipocalins"/>
    <property type="match status" value="1"/>
</dbReference>
<sequence>MAPVLMHTAASVLVLFLLAQVPVSNCYKCRNLKSSIRVDWDKLGKKLWIQALVDKPHKVTQCVSRSYRGKEGKLYLRIIGGTNSQVWNITKEYSNGVHNEDTIRFPRIHPPHFYQVLDTDYETYLVEHICNSYRVRMSLRSCTTSR</sequence>
<dbReference type="EMBL" id="GIKN01002921">
    <property type="protein sequence ID" value="NIE45194.1"/>
    <property type="molecule type" value="Transcribed_RNA"/>
</dbReference>
<evidence type="ECO:0000256" key="1">
    <source>
        <dbReference type="SAM" id="SignalP"/>
    </source>
</evidence>
<feature type="chain" id="PRO_5026082030" evidence="1">
    <location>
        <begin position="27"/>
        <end position="146"/>
    </location>
</feature>
<proteinExistence type="predicted"/>
<dbReference type="VEuPathDB" id="VectorBase:LOC119165851"/>
<dbReference type="InterPro" id="IPR012674">
    <property type="entry name" value="Calycin"/>
</dbReference>
<dbReference type="AlphaFoldDB" id="A0A6G5A2J9"/>
<keyword evidence="1" id="KW-0732">Signal</keyword>
<name>A0A6G5A2J9_RHIMP</name>
<protein>
    <submittedName>
        <fullName evidence="2">Putative secreted protein</fullName>
    </submittedName>
</protein>
<dbReference type="OrthoDB" id="6488999at2759"/>